<dbReference type="PANTHER" id="PTHR13799">
    <property type="entry name" value="NGG1 INTERACTING FACTOR 3"/>
    <property type="match status" value="1"/>
</dbReference>
<organism evidence="4 5">
    <name type="scientific">Halococcus salifodinae DSM 8989</name>
    <dbReference type="NCBI Taxonomy" id="1227456"/>
    <lineage>
        <taxon>Archaea</taxon>
        <taxon>Methanobacteriati</taxon>
        <taxon>Methanobacteriota</taxon>
        <taxon>Stenosarchaea group</taxon>
        <taxon>Halobacteria</taxon>
        <taxon>Halobacteriales</taxon>
        <taxon>Halococcaceae</taxon>
        <taxon>Halococcus</taxon>
    </lineage>
</organism>
<feature type="binding site" evidence="3">
    <location>
        <position position="97"/>
    </location>
    <ligand>
        <name>a divalent metal cation</name>
        <dbReference type="ChEBI" id="CHEBI:60240"/>
        <label>1</label>
    </ligand>
</feature>
<feature type="binding site" evidence="3">
    <location>
        <position position="96"/>
    </location>
    <ligand>
        <name>a divalent metal cation</name>
        <dbReference type="ChEBI" id="CHEBI:60240"/>
        <label>1</label>
    </ligand>
</feature>
<gene>
    <name evidence="4" type="ORF">C450_09282</name>
</gene>
<dbReference type="EMBL" id="AOME01000051">
    <property type="protein sequence ID" value="EMA53493.1"/>
    <property type="molecule type" value="Genomic_DNA"/>
</dbReference>
<dbReference type="NCBIfam" id="TIGR00486">
    <property type="entry name" value="YbgI_SA1388"/>
    <property type="match status" value="1"/>
</dbReference>
<dbReference type="InterPro" id="IPR036069">
    <property type="entry name" value="DUF34/NIF3_sf"/>
</dbReference>
<feature type="binding site" evidence="3">
    <location>
        <position position="253"/>
    </location>
    <ligand>
        <name>a divalent metal cation</name>
        <dbReference type="ChEBI" id="CHEBI:60240"/>
        <label>1</label>
    </ligand>
</feature>
<evidence type="ECO:0000256" key="3">
    <source>
        <dbReference type="PIRSR" id="PIRSR602678-1"/>
    </source>
</evidence>
<keyword evidence="2 3" id="KW-0479">Metal-binding</keyword>
<sequence length="284" mass="30253">MSFADRNSGHCSTHTFLTIGPEAAGVNLSTFCERLDERLRTDAYADLDASANGLQVGPGGPAEADPDIDHAAFAVDAAVETAERAADAQSDVLCVHHGLFWGEFERATGPTYDRLAPFFENDLALYVSHLPLDGHPEIGNAAGLAETLGLEDREAFGTLGGEHIGLRGRSPDEFAPDELRDRLATECDPEQGVKHLDFGPERIENVAIATGSAADWLDEAVAAGADAFVTGEGKQAVYHEAREAGIHVYLAGHYATETFGVRSLLSLAEEWGVETTFVDCPTGL</sequence>
<evidence type="ECO:0000256" key="1">
    <source>
        <dbReference type="ARBA" id="ARBA00006964"/>
    </source>
</evidence>
<dbReference type="PANTHER" id="PTHR13799:SF14">
    <property type="entry name" value="GTP CYCLOHYDROLASE 1 TYPE 2 HOMOLOG"/>
    <property type="match status" value="1"/>
</dbReference>
<comment type="similarity">
    <text evidence="1">Belongs to the GTP cyclohydrolase I type 2/NIF3 family.</text>
</comment>
<dbReference type="SUPFAM" id="SSF102705">
    <property type="entry name" value="NIF3 (NGG1p interacting factor 3)-like"/>
    <property type="match status" value="1"/>
</dbReference>
<dbReference type="GO" id="GO:0046872">
    <property type="term" value="F:metal ion binding"/>
    <property type="evidence" value="ECO:0007669"/>
    <property type="project" value="UniProtKB-KW"/>
</dbReference>
<dbReference type="Gene3D" id="3.40.1390.30">
    <property type="entry name" value="NIF3 (NGG1p interacting factor 3)-like"/>
    <property type="match status" value="2"/>
</dbReference>
<feature type="binding site" evidence="3">
    <location>
        <position position="257"/>
    </location>
    <ligand>
        <name>a divalent metal cation</name>
        <dbReference type="ChEBI" id="CHEBI:60240"/>
        <label>1</label>
    </ligand>
</feature>
<name>M0N7H7_9EURY</name>
<dbReference type="STRING" id="1227456.C450_09282"/>
<comment type="caution">
    <text evidence="4">The sequence shown here is derived from an EMBL/GenBank/DDBJ whole genome shotgun (WGS) entry which is preliminary data.</text>
</comment>
<keyword evidence="4" id="KW-0378">Hydrolase</keyword>
<reference evidence="4 5" key="1">
    <citation type="journal article" date="2014" name="PLoS Genet.">
        <title>Phylogenetically driven sequencing of extremely halophilic archaea reveals strategies for static and dynamic osmo-response.</title>
        <authorList>
            <person name="Becker E.A."/>
            <person name="Seitzer P.M."/>
            <person name="Tritt A."/>
            <person name="Larsen D."/>
            <person name="Krusor M."/>
            <person name="Yao A.I."/>
            <person name="Wu D."/>
            <person name="Madern D."/>
            <person name="Eisen J.A."/>
            <person name="Darling A.E."/>
            <person name="Facciotti M.T."/>
        </authorList>
    </citation>
    <scope>NUCLEOTIDE SEQUENCE [LARGE SCALE GENOMIC DNA]</scope>
    <source>
        <strain evidence="4 5">DSM 8989</strain>
    </source>
</reference>
<dbReference type="Pfam" id="PF01784">
    <property type="entry name" value="DUF34_NIF3"/>
    <property type="match status" value="1"/>
</dbReference>
<accession>M0N7H7</accession>
<evidence type="ECO:0000256" key="2">
    <source>
        <dbReference type="ARBA" id="ARBA00022723"/>
    </source>
</evidence>
<feature type="binding site" evidence="3">
    <location>
        <position position="133"/>
    </location>
    <ligand>
        <name>a divalent metal cation</name>
        <dbReference type="ChEBI" id="CHEBI:60240"/>
        <label>1</label>
    </ligand>
</feature>
<dbReference type="GO" id="GO:0005737">
    <property type="term" value="C:cytoplasm"/>
    <property type="evidence" value="ECO:0007669"/>
    <property type="project" value="TreeGrafter"/>
</dbReference>
<protein>
    <submittedName>
        <fullName evidence="4">Putative hydrolase-oxidase</fullName>
    </submittedName>
</protein>
<dbReference type="AlphaFoldDB" id="M0N7H7"/>
<proteinExistence type="inferred from homology"/>
<dbReference type="InterPro" id="IPR002678">
    <property type="entry name" value="DUF34/NIF3"/>
</dbReference>
<evidence type="ECO:0000313" key="4">
    <source>
        <dbReference type="EMBL" id="EMA53493.1"/>
    </source>
</evidence>
<dbReference type="GO" id="GO:0016787">
    <property type="term" value="F:hydrolase activity"/>
    <property type="evidence" value="ECO:0007669"/>
    <property type="project" value="UniProtKB-KW"/>
</dbReference>
<evidence type="ECO:0000313" key="5">
    <source>
        <dbReference type="Proteomes" id="UP000011625"/>
    </source>
</evidence>
<dbReference type="PATRIC" id="fig|1227456.3.peg.1878"/>
<keyword evidence="5" id="KW-1185">Reference proteome</keyword>
<dbReference type="Proteomes" id="UP000011625">
    <property type="component" value="Unassembled WGS sequence"/>
</dbReference>